<dbReference type="GO" id="GO:0015740">
    <property type="term" value="P:C4-dicarboxylate transport"/>
    <property type="evidence" value="ECO:0007669"/>
    <property type="project" value="TreeGrafter"/>
</dbReference>
<feature type="domain" description="Tripartite ATP-independent periplasmic transporters DctQ component" evidence="9">
    <location>
        <begin position="23"/>
        <end position="152"/>
    </location>
</feature>
<evidence type="ECO:0000259" key="9">
    <source>
        <dbReference type="Pfam" id="PF04290"/>
    </source>
</evidence>
<evidence type="ECO:0000256" key="5">
    <source>
        <dbReference type="ARBA" id="ARBA00022692"/>
    </source>
</evidence>
<keyword evidence="3" id="KW-1003">Cell membrane</keyword>
<accession>A0A383F1E6</accession>
<keyword evidence="6 8" id="KW-1133">Transmembrane helix</keyword>
<evidence type="ECO:0000256" key="6">
    <source>
        <dbReference type="ARBA" id="ARBA00022989"/>
    </source>
</evidence>
<feature type="transmembrane region" description="Helical" evidence="8">
    <location>
        <begin position="12"/>
        <end position="33"/>
    </location>
</feature>
<reference evidence="10" key="1">
    <citation type="submission" date="2018-05" db="EMBL/GenBank/DDBJ databases">
        <authorList>
            <person name="Lanie J.A."/>
            <person name="Ng W.-L."/>
            <person name="Kazmierczak K.M."/>
            <person name="Andrzejewski T.M."/>
            <person name="Davidsen T.M."/>
            <person name="Wayne K.J."/>
            <person name="Tettelin H."/>
            <person name="Glass J.I."/>
            <person name="Rusch D."/>
            <person name="Podicherti R."/>
            <person name="Tsui H.-C.T."/>
            <person name="Winkler M.E."/>
        </authorList>
    </citation>
    <scope>NUCLEOTIDE SEQUENCE</scope>
</reference>
<feature type="transmembrane region" description="Helical" evidence="8">
    <location>
        <begin position="87"/>
        <end position="113"/>
    </location>
</feature>
<dbReference type="GO" id="GO:0022857">
    <property type="term" value="F:transmembrane transporter activity"/>
    <property type="evidence" value="ECO:0007669"/>
    <property type="project" value="TreeGrafter"/>
</dbReference>
<comment type="subcellular location">
    <subcellularLocation>
        <location evidence="1">Cell inner membrane</location>
        <topology evidence="1">Multi-pass membrane protein</topology>
    </subcellularLocation>
</comment>
<keyword evidence="7 8" id="KW-0472">Membrane</keyword>
<evidence type="ECO:0000256" key="3">
    <source>
        <dbReference type="ARBA" id="ARBA00022475"/>
    </source>
</evidence>
<evidence type="ECO:0000256" key="2">
    <source>
        <dbReference type="ARBA" id="ARBA00022448"/>
    </source>
</evidence>
<sequence>MMRAFDFLDRILVVISIIALIIMTTMICISVTGRYLFNMPIPDDLVFSEFLMIFLVFLPLASVQAVREHVFVSIFTEWMPNRHRFILETFGVYVGLFIFAIISVAVFSDFLYAWDWQSYMDGPLELVEWPPKLALFVGIAVFTVRLAIDAAQSTIAVINDTGKATKSEEDRVLASEL</sequence>
<evidence type="ECO:0000256" key="8">
    <source>
        <dbReference type="SAM" id="Phobius"/>
    </source>
</evidence>
<protein>
    <recommendedName>
        <fullName evidence="9">Tripartite ATP-independent periplasmic transporters DctQ component domain-containing protein</fullName>
    </recommendedName>
</protein>
<gene>
    <name evidence="10" type="ORF">METZ01_LOCUS515174</name>
</gene>
<feature type="transmembrane region" description="Helical" evidence="8">
    <location>
        <begin position="45"/>
        <end position="66"/>
    </location>
</feature>
<keyword evidence="4" id="KW-0997">Cell inner membrane</keyword>
<keyword evidence="5 8" id="KW-0812">Transmembrane</keyword>
<evidence type="ECO:0000313" key="10">
    <source>
        <dbReference type="EMBL" id="SVE62320.1"/>
    </source>
</evidence>
<dbReference type="InterPro" id="IPR007387">
    <property type="entry name" value="TRAP_DctQ"/>
</dbReference>
<evidence type="ECO:0000256" key="4">
    <source>
        <dbReference type="ARBA" id="ARBA00022519"/>
    </source>
</evidence>
<dbReference type="AlphaFoldDB" id="A0A383F1E6"/>
<dbReference type="EMBL" id="UINC01230262">
    <property type="protein sequence ID" value="SVE62320.1"/>
    <property type="molecule type" value="Genomic_DNA"/>
</dbReference>
<name>A0A383F1E6_9ZZZZ</name>
<feature type="transmembrane region" description="Helical" evidence="8">
    <location>
        <begin position="133"/>
        <end position="158"/>
    </location>
</feature>
<dbReference type="InterPro" id="IPR055348">
    <property type="entry name" value="DctQ"/>
</dbReference>
<dbReference type="PANTHER" id="PTHR35011">
    <property type="entry name" value="2,3-DIKETO-L-GULONATE TRAP TRANSPORTER SMALL PERMEASE PROTEIN YIAM"/>
    <property type="match status" value="1"/>
</dbReference>
<dbReference type="Pfam" id="PF04290">
    <property type="entry name" value="DctQ"/>
    <property type="match status" value="1"/>
</dbReference>
<keyword evidence="2" id="KW-0813">Transport</keyword>
<evidence type="ECO:0000256" key="1">
    <source>
        <dbReference type="ARBA" id="ARBA00004429"/>
    </source>
</evidence>
<organism evidence="10">
    <name type="scientific">marine metagenome</name>
    <dbReference type="NCBI Taxonomy" id="408172"/>
    <lineage>
        <taxon>unclassified sequences</taxon>
        <taxon>metagenomes</taxon>
        <taxon>ecological metagenomes</taxon>
    </lineage>
</organism>
<dbReference type="GO" id="GO:0005886">
    <property type="term" value="C:plasma membrane"/>
    <property type="evidence" value="ECO:0007669"/>
    <property type="project" value="UniProtKB-SubCell"/>
</dbReference>
<dbReference type="PANTHER" id="PTHR35011:SF10">
    <property type="entry name" value="TRAP TRANSPORTER SMALL PERMEASE PROTEIN"/>
    <property type="match status" value="1"/>
</dbReference>
<proteinExistence type="predicted"/>
<evidence type="ECO:0000256" key="7">
    <source>
        <dbReference type="ARBA" id="ARBA00023136"/>
    </source>
</evidence>